<accession>A0A401UBT8</accession>
<sequence>MLTARSLLPEIEFTTSRSSGPGGQNVNKVNSRVTLRLDIKQSELLTDEQREVLLNKLVGKLTTEGVLLINVQDSRSQLENKEGAINRLEALIRKAFTKPKPRKKTKPSMAAKEKRVTDKKQRSEKKKWRQKL</sequence>
<feature type="compositionally biased region" description="Basic and acidic residues" evidence="2">
    <location>
        <begin position="111"/>
        <end position="121"/>
    </location>
</feature>
<name>A0A401UBT8_9BACT</name>
<evidence type="ECO:0000313" key="5">
    <source>
        <dbReference type="Proteomes" id="UP000288227"/>
    </source>
</evidence>
<keyword evidence="5" id="KW-1185">Reference proteome</keyword>
<dbReference type="SUPFAM" id="SSF75620">
    <property type="entry name" value="Release factor"/>
    <property type="match status" value="1"/>
</dbReference>
<dbReference type="AlphaFoldDB" id="A0A401UBT8"/>
<dbReference type="GO" id="GO:0043022">
    <property type="term" value="F:ribosome binding"/>
    <property type="evidence" value="ECO:0007669"/>
    <property type="project" value="TreeGrafter"/>
</dbReference>
<feature type="compositionally biased region" description="Basic residues" evidence="2">
    <location>
        <begin position="96"/>
        <end position="106"/>
    </location>
</feature>
<keyword evidence="4" id="KW-0378">Hydrolase</keyword>
<gene>
    <name evidence="4" type="ORF">SanaruYs_26030</name>
</gene>
<dbReference type="GO" id="GO:0072344">
    <property type="term" value="P:rescue of stalled ribosome"/>
    <property type="evidence" value="ECO:0007669"/>
    <property type="project" value="TreeGrafter"/>
</dbReference>
<dbReference type="Pfam" id="PF00472">
    <property type="entry name" value="RF-1"/>
    <property type="match status" value="1"/>
</dbReference>
<protein>
    <submittedName>
        <fullName evidence="4">Aminoacyl-tRNA hydrolase</fullName>
    </submittedName>
</protein>
<comment type="caution">
    <text evidence="4">The sequence shown here is derived from an EMBL/GenBank/DDBJ whole genome shotgun (WGS) entry which is preliminary data.</text>
</comment>
<dbReference type="Gene3D" id="3.30.160.20">
    <property type="match status" value="1"/>
</dbReference>
<proteinExistence type="inferred from homology"/>
<dbReference type="NCBIfam" id="NF006718">
    <property type="entry name" value="PRK09256.1"/>
    <property type="match status" value="1"/>
</dbReference>
<dbReference type="GO" id="GO:0003747">
    <property type="term" value="F:translation release factor activity"/>
    <property type="evidence" value="ECO:0007669"/>
    <property type="project" value="InterPro"/>
</dbReference>
<evidence type="ECO:0000259" key="3">
    <source>
        <dbReference type="Pfam" id="PF00472"/>
    </source>
</evidence>
<dbReference type="InterPro" id="IPR045853">
    <property type="entry name" value="Pep_chain_release_fac_I_sf"/>
</dbReference>
<evidence type="ECO:0000256" key="2">
    <source>
        <dbReference type="SAM" id="MobiDB-lite"/>
    </source>
</evidence>
<feature type="compositionally biased region" description="Basic residues" evidence="2">
    <location>
        <begin position="122"/>
        <end position="132"/>
    </location>
</feature>
<feature type="domain" description="Prokaryotic-type class I peptide chain release factors" evidence="3">
    <location>
        <begin position="10"/>
        <end position="127"/>
    </location>
</feature>
<dbReference type="RefSeq" id="WP_127123001.1">
    <property type="nucleotide sequence ID" value="NZ_BHXQ01000004.1"/>
</dbReference>
<comment type="similarity">
    <text evidence="1">Belongs to the prokaryotic/mitochondrial release factor family.</text>
</comment>
<dbReference type="PANTHER" id="PTHR47814:SF1">
    <property type="entry name" value="PEPTIDYL-TRNA HYDROLASE ARFB"/>
    <property type="match status" value="1"/>
</dbReference>
<dbReference type="Proteomes" id="UP000288227">
    <property type="component" value="Unassembled WGS sequence"/>
</dbReference>
<dbReference type="OrthoDB" id="9815709at2"/>
<evidence type="ECO:0000256" key="1">
    <source>
        <dbReference type="ARBA" id="ARBA00010835"/>
    </source>
</evidence>
<evidence type="ECO:0000313" key="4">
    <source>
        <dbReference type="EMBL" id="GCC52366.1"/>
    </source>
</evidence>
<dbReference type="GO" id="GO:0004045">
    <property type="term" value="F:peptidyl-tRNA hydrolase activity"/>
    <property type="evidence" value="ECO:0007669"/>
    <property type="project" value="TreeGrafter"/>
</dbReference>
<reference evidence="4 5" key="1">
    <citation type="submission" date="2018-11" db="EMBL/GenBank/DDBJ databases">
        <title>Chryseotalea sanarue gen. nov., sp., nov., a member of the family Cytophagaceae, isolated from a brackish lake in Hamamatsu Japan.</title>
        <authorList>
            <person name="Maejima Y."/>
            <person name="Iino T."/>
            <person name="Muraguchi Y."/>
            <person name="Fukuda K."/>
            <person name="Ohkuma M."/>
            <person name="Moriuchi R."/>
            <person name="Dohra H."/>
            <person name="Kimbara K."/>
            <person name="Shintani M."/>
        </authorList>
    </citation>
    <scope>NUCLEOTIDE SEQUENCE [LARGE SCALE GENOMIC DNA]</scope>
    <source>
        <strain evidence="4 5">Ys</strain>
    </source>
</reference>
<dbReference type="InterPro" id="IPR000352">
    <property type="entry name" value="Pep_chain_release_fac_I"/>
</dbReference>
<organism evidence="4 5">
    <name type="scientific">Chryseotalea sanaruensis</name>
    <dbReference type="NCBI Taxonomy" id="2482724"/>
    <lineage>
        <taxon>Bacteria</taxon>
        <taxon>Pseudomonadati</taxon>
        <taxon>Bacteroidota</taxon>
        <taxon>Cytophagia</taxon>
        <taxon>Cytophagales</taxon>
        <taxon>Chryseotaleaceae</taxon>
        <taxon>Chryseotalea</taxon>
    </lineage>
</organism>
<dbReference type="PANTHER" id="PTHR47814">
    <property type="entry name" value="PEPTIDYL-TRNA HYDROLASE ARFB"/>
    <property type="match status" value="1"/>
</dbReference>
<feature type="region of interest" description="Disordered" evidence="2">
    <location>
        <begin position="96"/>
        <end position="132"/>
    </location>
</feature>
<dbReference type="EMBL" id="BHXQ01000004">
    <property type="protein sequence ID" value="GCC52366.1"/>
    <property type="molecule type" value="Genomic_DNA"/>
</dbReference>